<evidence type="ECO:0000259" key="1">
    <source>
        <dbReference type="PROSITE" id="PS50835"/>
    </source>
</evidence>
<dbReference type="InParanoid" id="A0A6P7GYZ3"/>
<organism evidence="2">
    <name type="scientific">Diabrotica virgifera virgifera</name>
    <name type="common">western corn rootworm</name>
    <dbReference type="NCBI Taxonomy" id="50390"/>
    <lineage>
        <taxon>Eukaryota</taxon>
        <taxon>Metazoa</taxon>
        <taxon>Ecdysozoa</taxon>
        <taxon>Arthropoda</taxon>
        <taxon>Hexapoda</taxon>
        <taxon>Insecta</taxon>
        <taxon>Pterygota</taxon>
        <taxon>Neoptera</taxon>
        <taxon>Endopterygota</taxon>
        <taxon>Coleoptera</taxon>
        <taxon>Polyphaga</taxon>
        <taxon>Cucujiformia</taxon>
        <taxon>Chrysomeloidea</taxon>
        <taxon>Chrysomelidae</taxon>
        <taxon>Galerucinae</taxon>
        <taxon>Diabroticina</taxon>
        <taxon>Diabroticites</taxon>
        <taxon>Diabrotica</taxon>
    </lineage>
</organism>
<accession>A0A6P7GYZ3</accession>
<protein>
    <submittedName>
        <fullName evidence="2">Uncharacterized protein LOC114342405</fullName>
    </submittedName>
</protein>
<feature type="domain" description="Ig-like" evidence="1">
    <location>
        <begin position="72"/>
        <end position="170"/>
    </location>
</feature>
<dbReference type="PANTHER" id="PTHR23278:SF26">
    <property type="entry name" value="SIDESTEP III, ISOFORM O"/>
    <property type="match status" value="1"/>
</dbReference>
<dbReference type="InterPro" id="IPR007110">
    <property type="entry name" value="Ig-like_dom"/>
</dbReference>
<proteinExistence type="predicted"/>
<feature type="non-terminal residue" evidence="2">
    <location>
        <position position="1"/>
    </location>
</feature>
<sequence>FDVRGRAFNKALHWSDSKIFGPRAYFVTVSKPAALTLDGVQLDDEGVYRCRVDFKVSPTRNFAINLTVIVPPHQLLIYDNSGRDVNHTVGPLEEKTDLILTCEVRGGRPTPTVSWFMNERLIEGHVEEIGNHMMVNKLKIAGVTRDHLNSSYKCQASNTKLMMPSEKTVRLELLCKYVVESVEKGIVIAQENETSVITTISFVPVPEDDNSIFKCVGENPKLSGVGLEDSFKLNVV</sequence>
<dbReference type="InterPro" id="IPR013783">
    <property type="entry name" value="Ig-like_fold"/>
</dbReference>
<dbReference type="SUPFAM" id="SSF48726">
    <property type="entry name" value="Immunoglobulin"/>
    <property type="match status" value="2"/>
</dbReference>
<dbReference type="PANTHER" id="PTHR23278">
    <property type="entry name" value="SIDESTEP PROTEIN"/>
    <property type="match status" value="1"/>
</dbReference>
<dbReference type="InterPro" id="IPR036179">
    <property type="entry name" value="Ig-like_dom_sf"/>
</dbReference>
<dbReference type="AlphaFoldDB" id="A0A6P7GYZ3"/>
<dbReference type="RefSeq" id="XP_028149010.1">
    <property type="nucleotide sequence ID" value="XM_028293209.1"/>
</dbReference>
<dbReference type="CDD" id="cd00096">
    <property type="entry name" value="Ig"/>
    <property type="match status" value="1"/>
</dbReference>
<evidence type="ECO:0000313" key="2">
    <source>
        <dbReference type="RefSeq" id="XP_028149010.1"/>
    </source>
</evidence>
<dbReference type="Pfam" id="PF13927">
    <property type="entry name" value="Ig_3"/>
    <property type="match status" value="1"/>
</dbReference>
<feature type="non-terminal residue" evidence="2">
    <location>
        <position position="236"/>
    </location>
</feature>
<gene>
    <name evidence="2" type="primary">LOC114342405</name>
</gene>
<reference evidence="2" key="1">
    <citation type="submission" date="2025-08" db="UniProtKB">
        <authorList>
            <consortium name="RefSeq"/>
        </authorList>
    </citation>
    <scope>IDENTIFICATION</scope>
    <source>
        <tissue evidence="2">Whole insect</tissue>
    </source>
</reference>
<dbReference type="Gene3D" id="2.60.40.10">
    <property type="entry name" value="Immunoglobulins"/>
    <property type="match status" value="2"/>
</dbReference>
<name>A0A6P7GYZ3_DIAVI</name>
<dbReference type="PROSITE" id="PS50835">
    <property type="entry name" value="IG_LIKE"/>
    <property type="match status" value="1"/>
</dbReference>